<dbReference type="GO" id="GO:0045892">
    <property type="term" value="P:negative regulation of DNA-templated transcription"/>
    <property type="evidence" value="ECO:0007669"/>
    <property type="project" value="TreeGrafter"/>
</dbReference>
<keyword evidence="5 11" id="KW-0479">Metal-binding</keyword>
<comment type="similarity">
    <text evidence="2">Belongs to the Fur family.</text>
</comment>
<dbReference type="FunFam" id="3.30.1490.190:FF:000003">
    <property type="entry name" value="Fur family transcriptional regulator"/>
    <property type="match status" value="1"/>
</dbReference>
<dbReference type="EMBL" id="FUWO01000036">
    <property type="protein sequence ID" value="SJZ89298.1"/>
    <property type="molecule type" value="Genomic_DNA"/>
</dbReference>
<proteinExistence type="inferred from homology"/>
<feature type="binding site" evidence="11">
    <location>
        <position position="117"/>
    </location>
    <ligand>
        <name>Zn(2+)</name>
        <dbReference type="ChEBI" id="CHEBI:29105"/>
    </ligand>
</feature>
<name>A0A1T4PER2_9LACT</name>
<keyword evidence="9" id="KW-0804">Transcription</keyword>
<dbReference type="AlphaFoldDB" id="A0A1T4PER2"/>
<dbReference type="InterPro" id="IPR036388">
    <property type="entry name" value="WH-like_DNA-bd_sf"/>
</dbReference>
<keyword evidence="7" id="KW-0805">Transcription regulation</keyword>
<evidence type="ECO:0000256" key="6">
    <source>
        <dbReference type="ARBA" id="ARBA00022833"/>
    </source>
</evidence>
<evidence type="ECO:0000256" key="7">
    <source>
        <dbReference type="ARBA" id="ARBA00023015"/>
    </source>
</evidence>
<dbReference type="STRING" id="1121925.SAMN02746011_02018"/>
<evidence type="ECO:0000256" key="8">
    <source>
        <dbReference type="ARBA" id="ARBA00023125"/>
    </source>
</evidence>
<dbReference type="InterPro" id="IPR043135">
    <property type="entry name" value="Fur_C"/>
</dbReference>
<gene>
    <name evidence="12" type="ORF">SAMN02746011_02018</name>
</gene>
<keyword evidence="13" id="KW-1185">Reference proteome</keyword>
<keyword evidence="8" id="KW-0238">DNA-binding</keyword>
<dbReference type="GO" id="GO:0008270">
    <property type="term" value="F:zinc ion binding"/>
    <property type="evidence" value="ECO:0007669"/>
    <property type="project" value="TreeGrafter"/>
</dbReference>
<sequence>MTHNANDHHSYLSRTHSDDARKTVERILAELKEKNVRITEPRRAILTYMVESHSHPTVEEIYDDLLPNYPGMSLATVYNNLSTLVEHGYVKEMKFAGITSRYDFIGNQHFHIICEKCGRVEDFPYRDLTPFIGDAEKATGYQVSSVSMEMFGICPECQNERD</sequence>
<feature type="binding site" evidence="11">
    <location>
        <position position="114"/>
    </location>
    <ligand>
        <name>Zn(2+)</name>
        <dbReference type="ChEBI" id="CHEBI:29105"/>
    </ligand>
</feature>
<evidence type="ECO:0000256" key="10">
    <source>
        <dbReference type="ARBA" id="ARBA00023211"/>
    </source>
</evidence>
<dbReference type="Gene3D" id="1.10.10.10">
    <property type="entry name" value="Winged helix-like DNA-binding domain superfamily/Winged helix DNA-binding domain"/>
    <property type="match status" value="1"/>
</dbReference>
<accession>A0A1T4PER2</accession>
<keyword evidence="10" id="KW-0464">Manganese</keyword>
<keyword evidence="3" id="KW-0963">Cytoplasm</keyword>
<dbReference type="GO" id="GO:0000976">
    <property type="term" value="F:transcription cis-regulatory region binding"/>
    <property type="evidence" value="ECO:0007669"/>
    <property type="project" value="TreeGrafter"/>
</dbReference>
<reference evidence="13" key="1">
    <citation type="submission" date="2017-02" db="EMBL/GenBank/DDBJ databases">
        <authorList>
            <person name="Varghese N."/>
            <person name="Submissions S."/>
        </authorList>
    </citation>
    <scope>NUCLEOTIDE SEQUENCE [LARGE SCALE GENOMIC DNA]</scope>
    <source>
        <strain evidence="13">DSM 15739</strain>
    </source>
</reference>
<dbReference type="GO" id="GO:0005737">
    <property type="term" value="C:cytoplasm"/>
    <property type="evidence" value="ECO:0007669"/>
    <property type="project" value="UniProtKB-SubCell"/>
</dbReference>
<dbReference type="InterPro" id="IPR036390">
    <property type="entry name" value="WH_DNA-bd_sf"/>
</dbReference>
<organism evidence="12 13">
    <name type="scientific">Globicatella sulfidifaciens DSM 15739</name>
    <dbReference type="NCBI Taxonomy" id="1121925"/>
    <lineage>
        <taxon>Bacteria</taxon>
        <taxon>Bacillati</taxon>
        <taxon>Bacillota</taxon>
        <taxon>Bacilli</taxon>
        <taxon>Lactobacillales</taxon>
        <taxon>Aerococcaceae</taxon>
        <taxon>Globicatella</taxon>
    </lineage>
</organism>
<dbReference type="GO" id="GO:1900376">
    <property type="term" value="P:regulation of secondary metabolite biosynthetic process"/>
    <property type="evidence" value="ECO:0007669"/>
    <property type="project" value="TreeGrafter"/>
</dbReference>
<evidence type="ECO:0000256" key="11">
    <source>
        <dbReference type="PIRSR" id="PIRSR602481-1"/>
    </source>
</evidence>
<evidence type="ECO:0000256" key="9">
    <source>
        <dbReference type="ARBA" id="ARBA00023163"/>
    </source>
</evidence>
<evidence type="ECO:0000256" key="4">
    <source>
        <dbReference type="ARBA" id="ARBA00022491"/>
    </source>
</evidence>
<dbReference type="GO" id="GO:0003700">
    <property type="term" value="F:DNA-binding transcription factor activity"/>
    <property type="evidence" value="ECO:0007669"/>
    <property type="project" value="InterPro"/>
</dbReference>
<evidence type="ECO:0000313" key="12">
    <source>
        <dbReference type="EMBL" id="SJZ89298.1"/>
    </source>
</evidence>
<keyword evidence="6 11" id="KW-0862">Zinc</keyword>
<dbReference type="SUPFAM" id="SSF46785">
    <property type="entry name" value="Winged helix' DNA-binding domain"/>
    <property type="match status" value="1"/>
</dbReference>
<dbReference type="InterPro" id="IPR002481">
    <property type="entry name" value="FUR"/>
</dbReference>
<dbReference type="OrthoDB" id="8659436at2"/>
<comment type="subcellular location">
    <subcellularLocation>
        <location evidence="1">Cytoplasm</location>
    </subcellularLocation>
</comment>
<dbReference type="Proteomes" id="UP000189941">
    <property type="component" value="Unassembled WGS sequence"/>
</dbReference>
<dbReference type="Pfam" id="PF01475">
    <property type="entry name" value="FUR"/>
    <property type="match status" value="1"/>
</dbReference>
<keyword evidence="4" id="KW-0678">Repressor</keyword>
<dbReference type="PANTHER" id="PTHR33202">
    <property type="entry name" value="ZINC UPTAKE REGULATION PROTEIN"/>
    <property type="match status" value="1"/>
</dbReference>
<dbReference type="RefSeq" id="WP_078756655.1">
    <property type="nucleotide sequence ID" value="NZ_FUWO01000036.1"/>
</dbReference>
<evidence type="ECO:0000256" key="2">
    <source>
        <dbReference type="ARBA" id="ARBA00007957"/>
    </source>
</evidence>
<dbReference type="Gene3D" id="3.30.1490.190">
    <property type="match status" value="1"/>
</dbReference>
<evidence type="ECO:0000256" key="5">
    <source>
        <dbReference type="ARBA" id="ARBA00022723"/>
    </source>
</evidence>
<evidence type="ECO:0000313" key="13">
    <source>
        <dbReference type="Proteomes" id="UP000189941"/>
    </source>
</evidence>
<comment type="cofactor">
    <cofactor evidence="11">
        <name>Zn(2+)</name>
        <dbReference type="ChEBI" id="CHEBI:29105"/>
    </cofactor>
    <text evidence="11">Binds 1 zinc ion per subunit.</text>
</comment>
<dbReference type="PANTHER" id="PTHR33202:SF8">
    <property type="entry name" value="PEROXIDE-RESPONSIVE REPRESSOR PERR"/>
    <property type="match status" value="1"/>
</dbReference>
<dbReference type="CDD" id="cd07153">
    <property type="entry name" value="Fur_like"/>
    <property type="match status" value="1"/>
</dbReference>
<feature type="binding site" evidence="11">
    <location>
        <position position="157"/>
    </location>
    <ligand>
        <name>Zn(2+)</name>
        <dbReference type="ChEBI" id="CHEBI:29105"/>
    </ligand>
</feature>
<evidence type="ECO:0000256" key="3">
    <source>
        <dbReference type="ARBA" id="ARBA00022490"/>
    </source>
</evidence>
<protein>
    <submittedName>
        <fullName evidence="12">Fur family transcriptional regulator, peroxide stress response regulator</fullName>
    </submittedName>
</protein>
<evidence type="ECO:0000256" key="1">
    <source>
        <dbReference type="ARBA" id="ARBA00004496"/>
    </source>
</evidence>
<feature type="binding site" evidence="11">
    <location>
        <position position="154"/>
    </location>
    <ligand>
        <name>Zn(2+)</name>
        <dbReference type="ChEBI" id="CHEBI:29105"/>
    </ligand>
</feature>